<dbReference type="Pfam" id="PF04299">
    <property type="entry name" value="FMN_bind_2"/>
    <property type="match status" value="1"/>
</dbReference>
<proteinExistence type="predicted"/>
<gene>
    <name evidence="1" type="ORF">BDW59DRAFT_178555</name>
</gene>
<organism evidence="1 2">
    <name type="scientific">Aspergillus cavernicola</name>
    <dbReference type="NCBI Taxonomy" id="176166"/>
    <lineage>
        <taxon>Eukaryota</taxon>
        <taxon>Fungi</taxon>
        <taxon>Dikarya</taxon>
        <taxon>Ascomycota</taxon>
        <taxon>Pezizomycotina</taxon>
        <taxon>Eurotiomycetes</taxon>
        <taxon>Eurotiomycetidae</taxon>
        <taxon>Eurotiales</taxon>
        <taxon>Aspergillaceae</taxon>
        <taxon>Aspergillus</taxon>
        <taxon>Aspergillus subgen. Nidulantes</taxon>
    </lineage>
</organism>
<dbReference type="InterPro" id="IPR012349">
    <property type="entry name" value="Split_barrel_FMN-bd"/>
</dbReference>
<comment type="caution">
    <text evidence="1">The sequence shown here is derived from an EMBL/GenBank/DDBJ whole genome shotgun (WGS) entry which is preliminary data.</text>
</comment>
<dbReference type="Proteomes" id="UP001610335">
    <property type="component" value="Unassembled WGS sequence"/>
</dbReference>
<dbReference type="Gene3D" id="2.30.110.10">
    <property type="entry name" value="Electron Transport, Fmn-binding Protein, Chain A"/>
    <property type="match status" value="1"/>
</dbReference>
<protein>
    <submittedName>
        <fullName evidence="1">Transcriptional regulator PAI 2-type</fullName>
    </submittedName>
</protein>
<dbReference type="InterPro" id="IPR007396">
    <property type="entry name" value="TR_PAI2-type"/>
</dbReference>
<accession>A0ABR4IN60</accession>
<dbReference type="SUPFAM" id="SSF50475">
    <property type="entry name" value="FMN-binding split barrel"/>
    <property type="match status" value="1"/>
</dbReference>
<reference evidence="1 2" key="1">
    <citation type="submission" date="2024-07" db="EMBL/GenBank/DDBJ databases">
        <title>Section-level genome sequencing and comparative genomics of Aspergillus sections Usti and Cavernicolus.</title>
        <authorList>
            <consortium name="Lawrence Berkeley National Laboratory"/>
            <person name="Nybo J.L."/>
            <person name="Vesth T.C."/>
            <person name="Theobald S."/>
            <person name="Frisvad J.C."/>
            <person name="Larsen T.O."/>
            <person name="Kjaerboelling I."/>
            <person name="Rothschild-Mancinelli K."/>
            <person name="Lyhne E.K."/>
            <person name="Kogle M.E."/>
            <person name="Barry K."/>
            <person name="Clum A."/>
            <person name="Na H."/>
            <person name="Ledsgaard L."/>
            <person name="Lin J."/>
            <person name="Lipzen A."/>
            <person name="Kuo A."/>
            <person name="Riley R."/>
            <person name="Mondo S."/>
            <person name="LaButti K."/>
            <person name="Haridas S."/>
            <person name="Pangalinan J."/>
            <person name="Salamov A.A."/>
            <person name="Simmons B.A."/>
            <person name="Magnuson J.K."/>
            <person name="Chen J."/>
            <person name="Drula E."/>
            <person name="Henrissat B."/>
            <person name="Wiebenga A."/>
            <person name="Lubbers R.J."/>
            <person name="Gomes A.C."/>
            <person name="Makela M.R."/>
            <person name="Stajich J."/>
            <person name="Grigoriev I.V."/>
            <person name="Mortensen U.H."/>
            <person name="De vries R.P."/>
            <person name="Baker S.E."/>
            <person name="Andersen M.R."/>
        </authorList>
    </citation>
    <scope>NUCLEOTIDE SEQUENCE [LARGE SCALE GENOMIC DNA]</scope>
    <source>
        <strain evidence="1 2">CBS 600.67</strain>
    </source>
</reference>
<dbReference type="PANTHER" id="PTHR35802:SF1">
    <property type="entry name" value="PROTEASE SYNTHASE AND SPORULATION PROTEIN PAI 2"/>
    <property type="match status" value="1"/>
</dbReference>
<sequence length="255" mass="28203">MLIQSIYNEPPEALLDFIQADPLGIFTTGIQSTLYPNLQSNHLPWVHDRSPISDSNDTAPKAILRGHIARANPQCKVMIDSLASYSVPILENEVMVLFNGPCHHYVTPKFYTETVSASGKAAGTWNYVAVQVYGKATVYFDANSEETKAFLKRQLQDLSDQSERVIMGYTGEGGKEKPWDLDGVLQGYMNILEKGIVGIEISIGRIEGKFKMSQEKEGGDRDGVIRGFERLGTEAAGYVVRTVRGFGEKNHAAKK</sequence>
<name>A0ABR4IN60_9EURO</name>
<dbReference type="PANTHER" id="PTHR35802">
    <property type="entry name" value="PROTEASE SYNTHASE AND SPORULATION PROTEIN PAI 2"/>
    <property type="match status" value="1"/>
</dbReference>
<keyword evidence="2" id="KW-1185">Reference proteome</keyword>
<evidence type="ECO:0000313" key="2">
    <source>
        <dbReference type="Proteomes" id="UP001610335"/>
    </source>
</evidence>
<dbReference type="EMBL" id="JBFXLS010000017">
    <property type="protein sequence ID" value="KAL2829210.1"/>
    <property type="molecule type" value="Genomic_DNA"/>
</dbReference>
<evidence type="ECO:0000313" key="1">
    <source>
        <dbReference type="EMBL" id="KAL2829210.1"/>
    </source>
</evidence>